<gene>
    <name evidence="2" type="ORF">ADM99_13835</name>
</gene>
<dbReference type="AlphaFoldDB" id="A0A0P6WKI0"/>
<dbReference type="SUPFAM" id="SSF49464">
    <property type="entry name" value="Carboxypeptidase regulatory domain-like"/>
    <property type="match status" value="1"/>
</dbReference>
<reference evidence="2 3" key="1">
    <citation type="submission" date="2015-07" db="EMBL/GenBank/DDBJ databases">
        <title>Genome sequence of Leptolinea tardivitalis DSM 16556.</title>
        <authorList>
            <person name="Hemp J."/>
            <person name="Ward L.M."/>
            <person name="Pace L.A."/>
            <person name="Fischer W.W."/>
        </authorList>
    </citation>
    <scope>NUCLEOTIDE SEQUENCE [LARGE SCALE GENOMIC DNA]</scope>
    <source>
        <strain evidence="2 3">YMTK-2</strain>
    </source>
</reference>
<dbReference type="Pfam" id="PF13620">
    <property type="entry name" value="CarboxypepD_reg"/>
    <property type="match status" value="1"/>
</dbReference>
<keyword evidence="3" id="KW-1185">Reference proteome</keyword>
<feature type="chain" id="PRO_5006132490" evidence="1">
    <location>
        <begin position="25"/>
        <end position="566"/>
    </location>
</feature>
<dbReference type="SUPFAM" id="SSF48695">
    <property type="entry name" value="Multiheme cytochromes"/>
    <property type="match status" value="1"/>
</dbReference>
<feature type="signal peptide" evidence="1">
    <location>
        <begin position="1"/>
        <end position="24"/>
    </location>
</feature>
<dbReference type="STRING" id="229920.ADM99_13835"/>
<accession>A0A0P6WKI0</accession>
<organism evidence="2 3">
    <name type="scientific">Leptolinea tardivitalis</name>
    <dbReference type="NCBI Taxonomy" id="229920"/>
    <lineage>
        <taxon>Bacteria</taxon>
        <taxon>Bacillati</taxon>
        <taxon>Chloroflexota</taxon>
        <taxon>Anaerolineae</taxon>
        <taxon>Anaerolineales</taxon>
        <taxon>Anaerolineaceae</taxon>
        <taxon>Leptolinea</taxon>
    </lineage>
</organism>
<dbReference type="InterPro" id="IPR036280">
    <property type="entry name" value="Multihaem_cyt_sf"/>
</dbReference>
<evidence type="ECO:0000313" key="2">
    <source>
        <dbReference type="EMBL" id="KPL70253.1"/>
    </source>
</evidence>
<name>A0A0P6WKI0_9CHLR</name>
<protein>
    <submittedName>
        <fullName evidence="2">Uncharacterized protein</fullName>
    </submittedName>
</protein>
<dbReference type="RefSeq" id="WP_062422115.1">
    <property type="nucleotide sequence ID" value="NZ_BBYA01000010.1"/>
</dbReference>
<evidence type="ECO:0000256" key="1">
    <source>
        <dbReference type="SAM" id="SignalP"/>
    </source>
</evidence>
<proteinExistence type="predicted"/>
<keyword evidence="1" id="KW-0732">Signal</keyword>
<dbReference type="Gene3D" id="1.10.1130.10">
    <property type="entry name" value="Flavocytochrome C3, Chain A"/>
    <property type="match status" value="1"/>
</dbReference>
<dbReference type="Gene3D" id="2.60.40.1120">
    <property type="entry name" value="Carboxypeptidase-like, regulatory domain"/>
    <property type="match status" value="1"/>
</dbReference>
<evidence type="ECO:0000313" key="3">
    <source>
        <dbReference type="Proteomes" id="UP000050430"/>
    </source>
</evidence>
<dbReference type="OrthoDB" id="224473at2"/>
<dbReference type="EMBL" id="LGCK01000014">
    <property type="protein sequence ID" value="KPL70253.1"/>
    <property type="molecule type" value="Genomic_DNA"/>
</dbReference>
<dbReference type="InterPro" id="IPR008969">
    <property type="entry name" value="CarboxyPept-like_regulatory"/>
</dbReference>
<dbReference type="Proteomes" id="UP000050430">
    <property type="component" value="Unassembled WGS sequence"/>
</dbReference>
<comment type="caution">
    <text evidence="2">The sequence shown here is derived from an EMBL/GenBank/DDBJ whole genome shotgun (WGS) entry which is preliminary data.</text>
</comment>
<sequence length="566" mass="62489">MKPCPFILIIAGSLLVLGAITSHSRDKDKAIQTPTTTPYIGYVVDESGKPVEGATVRIQTEKGSTTTNLDGSFILFSHTDKQPVTISAWKEGYYCSSQENVEAGQVLPRLVLRKYQITDNPEYAWVPPEGTNSCYSCKPTVTQVWLNNDAHGKSAKNPRFLTMYYGTNLSGQTSPLTRYVTTQDYGRMPLPPDTSRPYYGPGFKLDFPESNGNCSTCHIPGAALADAYGVDPNSVTGVDTYGIHCDFCHKIADTSVKENSLPDPGMPGVLSLDIRRPFPDDKDRYQLFFGTFDDDNVPKEDTKLPLLSESRYCASCHYGVFWDTQIYNSYGEWLASSYSNPVTGRTCQQCHMPSPTILNGITITNVAEGKGGVNRDPDSIHAHTFPGAASQELLQNALTLTTSARRMENNNAIRVDVRLYNDRTGHHIPTDSPLRQMILLVRAYNSSGQPLTLIQGDTLPDWTGVGNPEDGYYAGLPGKGYAKILSELWTGISPTGAYWNPTRLESDTRLPALTSDDSTYLFSASPSSPVTVDVQVWFRRAYRSLADLKGWKDPDILMESSRMIVK</sequence>